<keyword evidence="2" id="KW-1185">Reference proteome</keyword>
<proteinExistence type="predicted"/>
<evidence type="ECO:0000313" key="2">
    <source>
        <dbReference type="Proteomes" id="UP001151760"/>
    </source>
</evidence>
<dbReference type="EMBL" id="BQNB010014412">
    <property type="protein sequence ID" value="GJT27840.1"/>
    <property type="molecule type" value="Genomic_DNA"/>
</dbReference>
<protein>
    <recommendedName>
        <fullName evidence="3">Integrase, catalytic region, zinc finger, CCHC-type, peptidase aspartic, catalytic</fullName>
    </recommendedName>
</protein>
<sequence>MMSPLFCIQIPENVLDTSSSSEMIHSLVQPDHQLSEHNNKWTKDHPLENIISELGRPVSTRLQLHEQDLFCYYDAFLTSVEPKTYKEALTQACWIEAMQEELHEFKCLEVWELVPPLDKAMVITLKKKSMVSQRRIRGPDNPTTCSSLEKGSIWVKQAPRARDDMQSSFLISQTSLRLSGSHLCSSGEMARRYF</sequence>
<evidence type="ECO:0008006" key="3">
    <source>
        <dbReference type="Google" id="ProtNLM"/>
    </source>
</evidence>
<evidence type="ECO:0000313" key="1">
    <source>
        <dbReference type="EMBL" id="GJT27840.1"/>
    </source>
</evidence>
<comment type="caution">
    <text evidence="1">The sequence shown here is derived from an EMBL/GenBank/DDBJ whole genome shotgun (WGS) entry which is preliminary data.</text>
</comment>
<organism evidence="1 2">
    <name type="scientific">Tanacetum coccineum</name>
    <dbReference type="NCBI Taxonomy" id="301880"/>
    <lineage>
        <taxon>Eukaryota</taxon>
        <taxon>Viridiplantae</taxon>
        <taxon>Streptophyta</taxon>
        <taxon>Embryophyta</taxon>
        <taxon>Tracheophyta</taxon>
        <taxon>Spermatophyta</taxon>
        <taxon>Magnoliopsida</taxon>
        <taxon>eudicotyledons</taxon>
        <taxon>Gunneridae</taxon>
        <taxon>Pentapetalae</taxon>
        <taxon>asterids</taxon>
        <taxon>campanulids</taxon>
        <taxon>Asterales</taxon>
        <taxon>Asteraceae</taxon>
        <taxon>Asteroideae</taxon>
        <taxon>Anthemideae</taxon>
        <taxon>Anthemidinae</taxon>
        <taxon>Tanacetum</taxon>
    </lineage>
</organism>
<reference evidence="1" key="1">
    <citation type="journal article" date="2022" name="Int. J. Mol. Sci.">
        <title>Draft Genome of Tanacetum Coccineum: Genomic Comparison of Closely Related Tanacetum-Family Plants.</title>
        <authorList>
            <person name="Yamashiro T."/>
            <person name="Shiraishi A."/>
            <person name="Nakayama K."/>
            <person name="Satake H."/>
        </authorList>
    </citation>
    <scope>NUCLEOTIDE SEQUENCE</scope>
</reference>
<name>A0ABQ5CL76_9ASTR</name>
<gene>
    <name evidence="1" type="ORF">Tco_0908115</name>
</gene>
<accession>A0ABQ5CL76</accession>
<dbReference type="Proteomes" id="UP001151760">
    <property type="component" value="Unassembled WGS sequence"/>
</dbReference>
<reference evidence="1" key="2">
    <citation type="submission" date="2022-01" db="EMBL/GenBank/DDBJ databases">
        <authorList>
            <person name="Yamashiro T."/>
            <person name="Shiraishi A."/>
            <person name="Satake H."/>
            <person name="Nakayama K."/>
        </authorList>
    </citation>
    <scope>NUCLEOTIDE SEQUENCE</scope>
</reference>